<dbReference type="SUPFAM" id="SSF53098">
    <property type="entry name" value="Ribonuclease H-like"/>
    <property type="match status" value="1"/>
</dbReference>
<evidence type="ECO:0000313" key="3">
    <source>
        <dbReference type="Proteomes" id="UP000664417"/>
    </source>
</evidence>
<dbReference type="GO" id="GO:0003677">
    <property type="term" value="F:DNA binding"/>
    <property type="evidence" value="ECO:0007669"/>
    <property type="project" value="InterPro"/>
</dbReference>
<dbReference type="RefSeq" id="WP_207863655.1">
    <property type="nucleotide sequence ID" value="NZ_JAFREP010000083.1"/>
</dbReference>
<feature type="non-terminal residue" evidence="2">
    <location>
        <position position="1"/>
    </location>
</feature>
<dbReference type="GO" id="GO:0004803">
    <property type="term" value="F:transposase activity"/>
    <property type="evidence" value="ECO:0007669"/>
    <property type="project" value="InterPro"/>
</dbReference>
<name>A0A8J7U7Y7_9BACT</name>
<reference evidence="2" key="1">
    <citation type="submission" date="2021-03" db="EMBL/GenBank/DDBJ databases">
        <authorList>
            <person name="Wang G."/>
        </authorList>
    </citation>
    <scope>NUCLEOTIDE SEQUENCE</scope>
    <source>
        <strain evidence="2">KCTC 12899</strain>
    </source>
</reference>
<dbReference type="EMBL" id="JAFREP010000083">
    <property type="protein sequence ID" value="MBO1323504.1"/>
    <property type="molecule type" value="Genomic_DNA"/>
</dbReference>
<evidence type="ECO:0000259" key="1">
    <source>
        <dbReference type="Pfam" id="PF01609"/>
    </source>
</evidence>
<dbReference type="InterPro" id="IPR012337">
    <property type="entry name" value="RNaseH-like_sf"/>
</dbReference>
<proteinExistence type="predicted"/>
<sequence>LPVPKEVARKASSGSLFSKPMMVRMIRFHIKGEMFILMTSLIEKQKYSRQDLIELYHQRWQIEESFKSKKARLKIEEISGLDPDAARQDFHAKIFAEALTSALLLQEQEHVDAYNDRTLNHYKLCLTQALAKMKNTIALLFLRNKPRPILKELSEIFRKSLTGSAPGRTAKRRASGRYIVKIQIFAPGYKSNR</sequence>
<dbReference type="GO" id="GO:0006313">
    <property type="term" value="P:DNA transposition"/>
    <property type="evidence" value="ECO:0007669"/>
    <property type="project" value="InterPro"/>
</dbReference>
<evidence type="ECO:0000313" key="2">
    <source>
        <dbReference type="EMBL" id="MBO1323504.1"/>
    </source>
</evidence>
<keyword evidence="3" id="KW-1185">Reference proteome</keyword>
<dbReference type="Proteomes" id="UP000664417">
    <property type="component" value="Unassembled WGS sequence"/>
</dbReference>
<feature type="domain" description="Transposase IS4-like" evidence="1">
    <location>
        <begin position="30"/>
        <end position="96"/>
    </location>
</feature>
<accession>A0A8J7U7Y7</accession>
<dbReference type="InterPro" id="IPR002559">
    <property type="entry name" value="Transposase_11"/>
</dbReference>
<comment type="caution">
    <text evidence="2">The sequence shown here is derived from an EMBL/GenBank/DDBJ whole genome shotgun (WGS) entry which is preliminary data.</text>
</comment>
<dbReference type="Pfam" id="PF01609">
    <property type="entry name" value="DDE_Tnp_1"/>
    <property type="match status" value="1"/>
</dbReference>
<organism evidence="2 3">
    <name type="scientific">Acanthopleuribacter pedis</name>
    <dbReference type="NCBI Taxonomy" id="442870"/>
    <lineage>
        <taxon>Bacteria</taxon>
        <taxon>Pseudomonadati</taxon>
        <taxon>Acidobacteriota</taxon>
        <taxon>Holophagae</taxon>
        <taxon>Acanthopleuribacterales</taxon>
        <taxon>Acanthopleuribacteraceae</taxon>
        <taxon>Acanthopleuribacter</taxon>
    </lineage>
</organism>
<dbReference type="AlphaFoldDB" id="A0A8J7U7Y7"/>
<gene>
    <name evidence="2" type="ORF">J3U88_33865</name>
</gene>
<protein>
    <submittedName>
        <fullName evidence="2">Transposase</fullName>
    </submittedName>
</protein>
<dbReference type="Gene3D" id="3.90.350.10">
    <property type="entry name" value="Transposase Inhibitor Protein From Tn5, Chain A, domain 1"/>
    <property type="match status" value="1"/>
</dbReference>